<dbReference type="InterPro" id="IPR017517">
    <property type="entry name" value="Maleyloyr_isom"/>
</dbReference>
<dbReference type="EMBL" id="BKBA01000002">
    <property type="protein sequence ID" value="GEQ12034.1"/>
    <property type="molecule type" value="Genomic_DNA"/>
</dbReference>
<dbReference type="AlphaFoldDB" id="A0A512SVS0"/>
<name>A0A512SVS0_9MICO</name>
<gene>
    <name evidence="3" type="ORF">KLO01_00810</name>
</gene>
<evidence type="ECO:0000313" key="4">
    <source>
        <dbReference type="Proteomes" id="UP000321793"/>
    </source>
</evidence>
<proteinExistence type="predicted"/>
<dbReference type="Gene3D" id="1.20.120.450">
    <property type="entry name" value="dinb family like domain"/>
    <property type="match status" value="1"/>
</dbReference>
<dbReference type="SUPFAM" id="SSF109854">
    <property type="entry name" value="DinB/YfiT-like putative metalloenzymes"/>
    <property type="match status" value="1"/>
</dbReference>
<feature type="compositionally biased region" description="Polar residues" evidence="1">
    <location>
        <begin position="76"/>
        <end position="86"/>
    </location>
</feature>
<feature type="domain" description="Mycothiol-dependent maleylpyruvate isomerase metal-binding" evidence="2">
    <location>
        <begin position="21"/>
        <end position="145"/>
    </location>
</feature>
<dbReference type="Pfam" id="PF11716">
    <property type="entry name" value="MDMPI_N"/>
    <property type="match status" value="1"/>
</dbReference>
<dbReference type="InterPro" id="IPR017520">
    <property type="entry name" value="CHP03086"/>
</dbReference>
<comment type="caution">
    <text evidence="3">The sequence shown here is derived from an EMBL/GenBank/DDBJ whole genome shotgun (WGS) entry which is preliminary data.</text>
</comment>
<dbReference type="NCBIfam" id="TIGR03083">
    <property type="entry name" value="maleylpyruvate isomerase family mycothiol-dependent enzyme"/>
    <property type="match status" value="1"/>
</dbReference>
<accession>A0A512SVS0</accession>
<dbReference type="GO" id="GO:0046872">
    <property type="term" value="F:metal ion binding"/>
    <property type="evidence" value="ECO:0007669"/>
    <property type="project" value="InterPro"/>
</dbReference>
<evidence type="ECO:0000259" key="2">
    <source>
        <dbReference type="Pfam" id="PF11716"/>
    </source>
</evidence>
<protein>
    <submittedName>
        <fullName evidence="3">TIGR03086 family protein</fullName>
    </submittedName>
</protein>
<dbReference type="Proteomes" id="UP000321793">
    <property type="component" value="Unassembled WGS sequence"/>
</dbReference>
<dbReference type="NCBIfam" id="TIGR03086">
    <property type="entry name" value="TIGR03086 family metal-binding protein"/>
    <property type="match status" value="1"/>
</dbReference>
<sequence length="209" mass="22318">MSHACGTVTGMETPANLPDLASAAQRLSDVVRDVHDSQLDDLTPCEGRTVSQLLAHLHGLTQAFRASADKELGPLTDTNPDQQGWPQASPGWREEVPRHAGRLATAWQRPEAWTGMTRAGGFDAPAEVMGVVALSEIVLHGWDLARATGQEFVPDDPSVAVLTSYVEGFDPSGTPGMFGPAVDVRWATDFDRVLARTGRDPGWQAPGPG</sequence>
<evidence type="ECO:0000313" key="3">
    <source>
        <dbReference type="EMBL" id="GEQ12034.1"/>
    </source>
</evidence>
<feature type="region of interest" description="Disordered" evidence="1">
    <location>
        <begin position="71"/>
        <end position="93"/>
    </location>
</feature>
<organism evidence="3 4">
    <name type="scientific">Knoellia locipacati</name>
    <dbReference type="NCBI Taxonomy" id="882824"/>
    <lineage>
        <taxon>Bacteria</taxon>
        <taxon>Bacillati</taxon>
        <taxon>Actinomycetota</taxon>
        <taxon>Actinomycetes</taxon>
        <taxon>Micrococcales</taxon>
        <taxon>Intrasporangiaceae</taxon>
        <taxon>Knoellia</taxon>
    </lineage>
</organism>
<evidence type="ECO:0000256" key="1">
    <source>
        <dbReference type="SAM" id="MobiDB-lite"/>
    </source>
</evidence>
<dbReference type="InterPro" id="IPR024344">
    <property type="entry name" value="MDMPI_metal-binding"/>
</dbReference>
<keyword evidence="4" id="KW-1185">Reference proteome</keyword>
<dbReference type="InterPro" id="IPR034660">
    <property type="entry name" value="DinB/YfiT-like"/>
</dbReference>
<reference evidence="3 4" key="1">
    <citation type="submission" date="2019-07" db="EMBL/GenBank/DDBJ databases">
        <title>Whole genome shotgun sequence of Knoellia locipacati NBRC 109775.</title>
        <authorList>
            <person name="Hosoyama A."/>
            <person name="Uohara A."/>
            <person name="Ohji S."/>
            <person name="Ichikawa N."/>
        </authorList>
    </citation>
    <scope>NUCLEOTIDE SEQUENCE [LARGE SCALE GENOMIC DNA]</scope>
    <source>
        <strain evidence="3 4">NBRC 109775</strain>
    </source>
</reference>